<organism evidence="5 6">
    <name type="scientific">Papiliotrema laurentii</name>
    <name type="common">Cryptococcus laurentii</name>
    <dbReference type="NCBI Taxonomy" id="5418"/>
    <lineage>
        <taxon>Eukaryota</taxon>
        <taxon>Fungi</taxon>
        <taxon>Dikarya</taxon>
        <taxon>Basidiomycota</taxon>
        <taxon>Agaricomycotina</taxon>
        <taxon>Tremellomycetes</taxon>
        <taxon>Tremellales</taxon>
        <taxon>Rhynchogastremaceae</taxon>
        <taxon>Papiliotrema</taxon>
    </lineage>
</organism>
<dbReference type="GO" id="GO:0005730">
    <property type="term" value="C:nucleolus"/>
    <property type="evidence" value="ECO:0007669"/>
    <property type="project" value="TreeGrafter"/>
</dbReference>
<dbReference type="EMBL" id="JAODAN010000004">
    <property type="protein sequence ID" value="KAK1924967.1"/>
    <property type="molecule type" value="Genomic_DNA"/>
</dbReference>
<gene>
    <name evidence="5" type="ORF">DB88DRAFT_487471</name>
</gene>
<comment type="caution">
    <text evidence="5">The sequence shown here is derived from an EMBL/GenBank/DDBJ whole genome shotgun (WGS) entry which is preliminary data.</text>
</comment>
<evidence type="ECO:0000256" key="3">
    <source>
        <dbReference type="SAM" id="MobiDB-lite"/>
    </source>
</evidence>
<dbReference type="Pfam" id="PF00098">
    <property type="entry name" value="zf-CCHC"/>
    <property type="match status" value="1"/>
</dbReference>
<dbReference type="Proteomes" id="UP001182556">
    <property type="component" value="Unassembled WGS sequence"/>
</dbReference>
<dbReference type="InterPro" id="IPR036875">
    <property type="entry name" value="Znf_CCHC_sf"/>
</dbReference>
<dbReference type="SMART" id="SM00343">
    <property type="entry name" value="ZnF_C2HC"/>
    <property type="match status" value="4"/>
</dbReference>
<dbReference type="InterPro" id="IPR001878">
    <property type="entry name" value="Znf_CCHC"/>
</dbReference>
<dbReference type="PANTHER" id="PTHR46242">
    <property type="entry name" value="ZINC FINGER CCHC DOMAIN-CONTAINING PROTEIN 9 ZCCHC9"/>
    <property type="match status" value="1"/>
</dbReference>
<name>A0AAD9L6Y0_PAPLA</name>
<dbReference type="PANTHER" id="PTHR46242:SF1">
    <property type="entry name" value="ZINC FINGER CCHC DOMAIN-CONTAINING PROTEIN 9"/>
    <property type="match status" value="1"/>
</dbReference>
<evidence type="ECO:0000256" key="1">
    <source>
        <dbReference type="ARBA" id="ARBA00022664"/>
    </source>
</evidence>
<dbReference type="SUPFAM" id="SSF57756">
    <property type="entry name" value="Retrovirus zinc finger-like domains"/>
    <property type="match status" value="2"/>
</dbReference>
<keyword evidence="2" id="KW-0479">Metal-binding</keyword>
<feature type="region of interest" description="Disordered" evidence="3">
    <location>
        <begin position="150"/>
        <end position="176"/>
    </location>
</feature>
<protein>
    <recommendedName>
        <fullName evidence="4">CCHC-type domain-containing protein</fullName>
    </recommendedName>
</protein>
<feature type="region of interest" description="Disordered" evidence="3">
    <location>
        <begin position="298"/>
        <end position="369"/>
    </location>
</feature>
<feature type="compositionally biased region" description="Low complexity" evidence="3">
    <location>
        <begin position="336"/>
        <end position="360"/>
    </location>
</feature>
<dbReference type="GO" id="GO:0003676">
    <property type="term" value="F:nucleic acid binding"/>
    <property type="evidence" value="ECO:0007669"/>
    <property type="project" value="InterPro"/>
</dbReference>
<sequence>MARFTSIGMPKKTFVASAAEEAQSYDTSEAGPSKSGQGNGGGDDGPARPPAKKRKRRGTRGKIIPEGGAAAAQPEQKKGWGRDPSLAKRTKLSADHAAQRREKRQHNRDSGTTCFACRSVGHAARDCPNVLLALEKGVEGVEGAAAMLGDGEAKSKPEENGQKRGMKRKQGKKGGDVVGGKCYRCNGTDHSLGACPEPVDPTNPTPYATCFICLGTGHLSSLCPSNPGRGIYVNGGSCKVCQSTAHRAKDCPEEAELRRQEAASRPRRGEIVLGSAAAAGQMGADEDDFMVDSRENMRDMSNGKKKGKGKREKHLPNNNGVRGLYMGKKEETAEGAVDQPGAVAQAGAAEDAPAPPVAAVRSKKKVVAF</sequence>
<dbReference type="GO" id="GO:0008270">
    <property type="term" value="F:zinc ion binding"/>
    <property type="evidence" value="ECO:0007669"/>
    <property type="project" value="UniProtKB-KW"/>
</dbReference>
<dbReference type="Gene3D" id="4.10.60.10">
    <property type="entry name" value="Zinc finger, CCHC-type"/>
    <property type="match status" value="2"/>
</dbReference>
<feature type="compositionally biased region" description="Basic and acidic residues" evidence="3">
    <location>
        <begin position="151"/>
        <end position="162"/>
    </location>
</feature>
<proteinExistence type="predicted"/>
<evidence type="ECO:0000256" key="2">
    <source>
        <dbReference type="PROSITE-ProRule" id="PRU00047"/>
    </source>
</evidence>
<keyword evidence="2" id="KW-0862">Zinc</keyword>
<dbReference type="GO" id="GO:0006397">
    <property type="term" value="P:mRNA processing"/>
    <property type="evidence" value="ECO:0007669"/>
    <property type="project" value="UniProtKB-KW"/>
</dbReference>
<evidence type="ECO:0000313" key="5">
    <source>
        <dbReference type="EMBL" id="KAK1924967.1"/>
    </source>
</evidence>
<reference evidence="5" key="1">
    <citation type="submission" date="2023-02" db="EMBL/GenBank/DDBJ databases">
        <title>Identification and recombinant expression of a fungal hydrolase from Papiliotrema laurentii that hydrolyzes apple cutin and clears colloidal polyester polyurethane.</title>
        <authorList>
            <consortium name="DOE Joint Genome Institute"/>
            <person name="Roman V.A."/>
            <person name="Bojanowski C."/>
            <person name="Crable B.R."/>
            <person name="Wagner D.N."/>
            <person name="Hung C.S."/>
            <person name="Nadeau L.J."/>
            <person name="Schratz L."/>
            <person name="Haridas S."/>
            <person name="Pangilinan J."/>
            <person name="Lipzen A."/>
            <person name="Na H."/>
            <person name="Yan M."/>
            <person name="Ng V."/>
            <person name="Grigoriev I.V."/>
            <person name="Spatafora J.W."/>
            <person name="Barlow D."/>
            <person name="Biffinger J."/>
            <person name="Kelley-Loughnane N."/>
            <person name="Varaljay V.A."/>
            <person name="Crookes-Goodson W.J."/>
        </authorList>
    </citation>
    <scope>NUCLEOTIDE SEQUENCE</scope>
    <source>
        <strain evidence="5">5307AH</strain>
    </source>
</reference>
<keyword evidence="2" id="KW-0863">Zinc-finger</keyword>
<keyword evidence="6" id="KW-1185">Reference proteome</keyword>
<evidence type="ECO:0000313" key="6">
    <source>
        <dbReference type="Proteomes" id="UP001182556"/>
    </source>
</evidence>
<feature type="compositionally biased region" description="Basic residues" evidence="3">
    <location>
        <begin position="303"/>
        <end position="313"/>
    </location>
</feature>
<dbReference type="PROSITE" id="PS50158">
    <property type="entry name" value="ZF_CCHC"/>
    <property type="match status" value="1"/>
</dbReference>
<keyword evidence="1" id="KW-0507">mRNA processing</keyword>
<dbReference type="AlphaFoldDB" id="A0AAD9L6Y0"/>
<accession>A0AAD9L6Y0</accession>
<feature type="domain" description="CCHC-type" evidence="4">
    <location>
        <begin position="114"/>
        <end position="129"/>
    </location>
</feature>
<evidence type="ECO:0000259" key="4">
    <source>
        <dbReference type="PROSITE" id="PS50158"/>
    </source>
</evidence>
<feature type="compositionally biased region" description="Basic residues" evidence="3">
    <location>
        <begin position="50"/>
        <end position="60"/>
    </location>
</feature>
<feature type="region of interest" description="Disordered" evidence="3">
    <location>
        <begin position="18"/>
        <end position="111"/>
    </location>
</feature>
<dbReference type="InterPro" id="IPR042246">
    <property type="entry name" value="ZCCHC9"/>
</dbReference>